<evidence type="ECO:0000256" key="7">
    <source>
        <dbReference type="SAM" id="Phobius"/>
    </source>
</evidence>
<evidence type="ECO:0000313" key="8">
    <source>
        <dbReference type="EMBL" id="GAA4650785.1"/>
    </source>
</evidence>
<dbReference type="Pfam" id="PF04390">
    <property type="entry name" value="LptE"/>
    <property type="match status" value="1"/>
</dbReference>
<evidence type="ECO:0000256" key="4">
    <source>
        <dbReference type="ARBA" id="ARBA00023237"/>
    </source>
</evidence>
<keyword evidence="5 6" id="KW-0449">Lipoprotein</keyword>
<dbReference type="InterPro" id="IPR007485">
    <property type="entry name" value="LPS_assembly_LptE"/>
</dbReference>
<keyword evidence="9" id="KW-1185">Reference proteome</keyword>
<comment type="caution">
    <text evidence="8">The sequence shown here is derived from an EMBL/GenBank/DDBJ whole genome shotgun (WGS) entry which is preliminary data.</text>
</comment>
<keyword evidence="3 6" id="KW-0564">Palmitate</keyword>
<evidence type="ECO:0000256" key="6">
    <source>
        <dbReference type="HAMAP-Rule" id="MF_01186"/>
    </source>
</evidence>
<keyword evidence="7" id="KW-0812">Transmembrane</keyword>
<dbReference type="Proteomes" id="UP001500604">
    <property type="component" value="Unassembled WGS sequence"/>
</dbReference>
<proteinExistence type="inferred from homology"/>
<keyword evidence="4 6" id="KW-0998">Cell outer membrane</keyword>
<protein>
    <recommendedName>
        <fullName evidence="6">LPS-assembly lipoprotein LptE</fullName>
    </recommendedName>
</protein>
<keyword evidence="1 6" id="KW-0732">Signal</keyword>
<dbReference type="Gene3D" id="3.30.160.150">
    <property type="entry name" value="Lipoprotein like domain"/>
    <property type="match status" value="1"/>
</dbReference>
<dbReference type="PANTHER" id="PTHR38098:SF1">
    <property type="entry name" value="LPS-ASSEMBLY LIPOPROTEIN LPTE"/>
    <property type="match status" value="1"/>
</dbReference>
<name>A0ABP8V6A5_9GAMM</name>
<evidence type="ECO:0000313" key="9">
    <source>
        <dbReference type="Proteomes" id="UP001500604"/>
    </source>
</evidence>
<comment type="similarity">
    <text evidence="6">Belongs to the LptE lipoprotein family.</text>
</comment>
<dbReference type="PROSITE" id="PS51257">
    <property type="entry name" value="PROKAR_LIPOPROTEIN"/>
    <property type="match status" value="1"/>
</dbReference>
<dbReference type="HAMAP" id="MF_01186">
    <property type="entry name" value="LPS_assembly_LptE"/>
    <property type="match status" value="1"/>
</dbReference>
<evidence type="ECO:0000256" key="3">
    <source>
        <dbReference type="ARBA" id="ARBA00023139"/>
    </source>
</evidence>
<dbReference type="RefSeq" id="WP_345197030.1">
    <property type="nucleotide sequence ID" value="NZ_BAABFL010000420.1"/>
</dbReference>
<evidence type="ECO:0000256" key="5">
    <source>
        <dbReference type="ARBA" id="ARBA00023288"/>
    </source>
</evidence>
<gene>
    <name evidence="6" type="primary">lptE</name>
    <name evidence="8" type="ORF">GCM10023116_30680</name>
</gene>
<dbReference type="EMBL" id="BAABFL010000420">
    <property type="protein sequence ID" value="GAA4650785.1"/>
    <property type="molecule type" value="Genomic_DNA"/>
</dbReference>
<organism evidence="8 9">
    <name type="scientific">Kistimonas scapharcae</name>
    <dbReference type="NCBI Taxonomy" id="1036133"/>
    <lineage>
        <taxon>Bacteria</taxon>
        <taxon>Pseudomonadati</taxon>
        <taxon>Pseudomonadota</taxon>
        <taxon>Gammaproteobacteria</taxon>
        <taxon>Oceanospirillales</taxon>
        <taxon>Endozoicomonadaceae</taxon>
        <taxon>Kistimonas</taxon>
    </lineage>
</organism>
<keyword evidence="2 6" id="KW-0472">Membrane</keyword>
<comment type="subunit">
    <text evidence="6">Component of the lipopolysaccharide transport and assembly complex. Interacts with LptD.</text>
</comment>
<keyword evidence="7" id="KW-1133">Transmembrane helix</keyword>
<comment type="function">
    <text evidence="6">Together with LptD, is involved in the assembly of lipopolysaccharide (LPS) at the surface of the outer membrane. Required for the proper assembly of LptD. Binds LPS and may serve as the LPS recognition site at the outer membrane.</text>
</comment>
<evidence type="ECO:0000256" key="1">
    <source>
        <dbReference type="ARBA" id="ARBA00022729"/>
    </source>
</evidence>
<dbReference type="PANTHER" id="PTHR38098">
    <property type="entry name" value="LPS-ASSEMBLY LIPOPROTEIN LPTE"/>
    <property type="match status" value="1"/>
</dbReference>
<comment type="subcellular location">
    <subcellularLocation>
        <location evidence="6">Cell outer membrane</location>
        <topology evidence="6">Lipid-anchor</topology>
    </subcellularLocation>
</comment>
<accession>A0ABP8V6A5</accession>
<feature type="transmembrane region" description="Helical" evidence="7">
    <location>
        <begin position="7"/>
        <end position="26"/>
    </location>
</feature>
<sequence>MSTQRNYLLYPFVVLTLLLAGCGFQLRGQMDIAPELKTLALTSTDRVFNQDLIMVLETNGITVSDTADYRLRILSLERENKEITLSGGGIVSDYELTGTVKWGLETAGGLALFPAKEIRMSRTYQYSYNNATASRSEEDLIWSELTQDLAINVMRQVSAISSEQLATLTADARAAAEAVQQ</sequence>
<reference evidence="9" key="1">
    <citation type="journal article" date="2019" name="Int. J. Syst. Evol. Microbiol.">
        <title>The Global Catalogue of Microorganisms (GCM) 10K type strain sequencing project: providing services to taxonomists for standard genome sequencing and annotation.</title>
        <authorList>
            <consortium name="The Broad Institute Genomics Platform"/>
            <consortium name="The Broad Institute Genome Sequencing Center for Infectious Disease"/>
            <person name="Wu L."/>
            <person name="Ma J."/>
        </authorList>
    </citation>
    <scope>NUCLEOTIDE SEQUENCE [LARGE SCALE GENOMIC DNA]</scope>
    <source>
        <strain evidence="9">JCM 17805</strain>
    </source>
</reference>
<evidence type="ECO:0000256" key="2">
    <source>
        <dbReference type="ARBA" id="ARBA00023136"/>
    </source>
</evidence>